<name>A0A437A2W8_ARTFL</name>
<feature type="repeat" description="ANK" evidence="3">
    <location>
        <begin position="294"/>
        <end position="326"/>
    </location>
</feature>
<protein>
    <submittedName>
        <fullName evidence="4">Uncharacterized protein</fullName>
    </submittedName>
</protein>
<accession>A0A437A2W8</accession>
<keyword evidence="5" id="KW-1185">Reference proteome</keyword>
<dbReference type="OrthoDB" id="426293at2759"/>
<dbReference type="SMART" id="SM00248">
    <property type="entry name" value="ANK"/>
    <property type="match status" value="5"/>
</dbReference>
<dbReference type="Pfam" id="PF12796">
    <property type="entry name" value="Ank_2"/>
    <property type="match status" value="2"/>
</dbReference>
<evidence type="ECO:0000313" key="5">
    <source>
        <dbReference type="Proteomes" id="UP000283090"/>
    </source>
</evidence>
<proteinExistence type="predicted"/>
<dbReference type="GeneID" id="93586106"/>
<organism evidence="4 5">
    <name type="scientific">Arthrobotrys flagrans</name>
    <name type="common">Nematode-trapping fungus</name>
    <name type="synonym">Trichothecium flagrans</name>
    <dbReference type="NCBI Taxonomy" id="97331"/>
    <lineage>
        <taxon>Eukaryota</taxon>
        <taxon>Fungi</taxon>
        <taxon>Dikarya</taxon>
        <taxon>Ascomycota</taxon>
        <taxon>Pezizomycotina</taxon>
        <taxon>Orbiliomycetes</taxon>
        <taxon>Orbiliales</taxon>
        <taxon>Orbiliaceae</taxon>
        <taxon>Arthrobotrys</taxon>
    </lineage>
</organism>
<dbReference type="EMBL" id="SAEB01000006">
    <property type="protein sequence ID" value="RVD85474.1"/>
    <property type="molecule type" value="Genomic_DNA"/>
</dbReference>
<gene>
    <name evidence="4" type="ORF">DFL_003795</name>
</gene>
<dbReference type="VEuPathDB" id="FungiDB:DFL_003795"/>
<keyword evidence="2 3" id="KW-0040">ANK repeat</keyword>
<keyword evidence="1" id="KW-0677">Repeat</keyword>
<dbReference type="PROSITE" id="PS50088">
    <property type="entry name" value="ANK_REPEAT"/>
    <property type="match status" value="4"/>
</dbReference>
<evidence type="ECO:0000256" key="3">
    <source>
        <dbReference type="PROSITE-ProRule" id="PRU00023"/>
    </source>
</evidence>
<reference evidence="4 5" key="1">
    <citation type="submission" date="2019-01" db="EMBL/GenBank/DDBJ databases">
        <title>Intercellular communication is required for trap formation in the nematode-trapping fungus Duddingtonia flagrans.</title>
        <authorList>
            <person name="Youssar L."/>
            <person name="Wernet V."/>
            <person name="Hensel N."/>
            <person name="Hildebrandt H.-G."/>
            <person name="Fischer R."/>
        </authorList>
    </citation>
    <scope>NUCLEOTIDE SEQUENCE [LARGE SCALE GENOMIC DNA]</scope>
    <source>
        <strain evidence="4 5">CBS H-5679</strain>
    </source>
</reference>
<dbReference type="PANTHER" id="PTHR24189:SF50">
    <property type="entry name" value="ANKYRIN REPEAT AND SOCS BOX PROTEIN 2"/>
    <property type="match status" value="1"/>
</dbReference>
<evidence type="ECO:0000256" key="2">
    <source>
        <dbReference type="ARBA" id="ARBA00023043"/>
    </source>
</evidence>
<feature type="repeat" description="ANK" evidence="3">
    <location>
        <begin position="358"/>
        <end position="384"/>
    </location>
</feature>
<dbReference type="PROSITE" id="PS50297">
    <property type="entry name" value="ANK_REP_REGION"/>
    <property type="match status" value="4"/>
</dbReference>
<dbReference type="InterPro" id="IPR002110">
    <property type="entry name" value="Ankyrin_rpt"/>
</dbReference>
<dbReference type="Gene3D" id="1.25.40.20">
    <property type="entry name" value="Ankyrin repeat-containing domain"/>
    <property type="match status" value="1"/>
</dbReference>
<comment type="caution">
    <text evidence="4">The sequence shown here is derived from an EMBL/GenBank/DDBJ whole genome shotgun (WGS) entry which is preliminary data.</text>
</comment>
<sequence length="384" mass="42667">MRRFILSSSKGLAELTKSPDQTVQFIHESVRGFLLRENGLDDLRSEHGSLNSHEILKQCCFNYMKINMSNALQLENNLPLAATRYAWSLEHKEPTSIKFPFLEYAVLNVLYHADPALNSGHPQHVFTNELPLENGQSSKLLLHSFEGFGLDRAETGQEDCYKTGTRFIPDTSSLSKWSQGRGQRTLVAGFKHAIVDCYVYRKIPPRANNLIKNGHSLQIPNNQTLLSYATEHREWGWVELLLAIGKVDVDSRVKYNTIKEQGNRSPLAYAAFDGSFSMAKLLIDKGANIEAPYENRTPLSLAADAGHGTIVRLLFEKSAEVGAKYGGWTPLSYTAEVGHESIVSLLLGYGADIEANYDGRTPLSSTMDKGHKAIVVVLLENGAK</sequence>
<dbReference type="InterPro" id="IPR036770">
    <property type="entry name" value="Ankyrin_rpt-contain_sf"/>
</dbReference>
<evidence type="ECO:0000256" key="1">
    <source>
        <dbReference type="ARBA" id="ARBA00022737"/>
    </source>
</evidence>
<dbReference type="RefSeq" id="XP_067491018.1">
    <property type="nucleotide sequence ID" value="XM_067632783.1"/>
</dbReference>
<dbReference type="SUPFAM" id="SSF48403">
    <property type="entry name" value="Ankyrin repeat"/>
    <property type="match status" value="1"/>
</dbReference>
<feature type="repeat" description="ANK" evidence="3">
    <location>
        <begin position="326"/>
        <end position="358"/>
    </location>
</feature>
<evidence type="ECO:0000313" key="4">
    <source>
        <dbReference type="EMBL" id="RVD85474.1"/>
    </source>
</evidence>
<feature type="repeat" description="ANK" evidence="3">
    <location>
        <begin position="262"/>
        <end position="294"/>
    </location>
</feature>
<dbReference type="Proteomes" id="UP000283090">
    <property type="component" value="Unassembled WGS sequence"/>
</dbReference>
<dbReference type="AlphaFoldDB" id="A0A437A2W8"/>
<dbReference type="STRING" id="97331.A0A437A2W8"/>
<dbReference type="PANTHER" id="PTHR24189">
    <property type="entry name" value="MYOTROPHIN"/>
    <property type="match status" value="1"/>
</dbReference>
<dbReference type="InterPro" id="IPR050745">
    <property type="entry name" value="Multifunctional_regulatory"/>
</dbReference>